<evidence type="ECO:0000256" key="7">
    <source>
        <dbReference type="SAM" id="Phobius"/>
    </source>
</evidence>
<keyword evidence="3" id="KW-1003">Cell membrane</keyword>
<keyword evidence="5 7" id="KW-1133">Transmembrane helix</keyword>
<organism evidence="8 9">
    <name type="scientific">Corynebacterium meridianum</name>
    <dbReference type="NCBI Taxonomy" id="2765363"/>
    <lineage>
        <taxon>Bacteria</taxon>
        <taxon>Bacillati</taxon>
        <taxon>Actinomycetota</taxon>
        <taxon>Actinomycetes</taxon>
        <taxon>Mycobacteriales</taxon>
        <taxon>Corynebacteriaceae</taxon>
        <taxon>Corynebacterium</taxon>
    </lineage>
</organism>
<gene>
    <name evidence="8" type="ORF">JDV75_10950</name>
</gene>
<comment type="similarity">
    <text evidence="2">Belongs to the DoxX family.</text>
</comment>
<evidence type="ECO:0000313" key="8">
    <source>
        <dbReference type="EMBL" id="MBI8990269.1"/>
    </source>
</evidence>
<feature type="transmembrane region" description="Helical" evidence="7">
    <location>
        <begin position="12"/>
        <end position="32"/>
    </location>
</feature>
<keyword evidence="6 7" id="KW-0472">Membrane</keyword>
<feature type="transmembrane region" description="Helical" evidence="7">
    <location>
        <begin position="76"/>
        <end position="95"/>
    </location>
</feature>
<evidence type="ECO:0000256" key="3">
    <source>
        <dbReference type="ARBA" id="ARBA00022475"/>
    </source>
</evidence>
<dbReference type="PANTHER" id="PTHR33452:SF1">
    <property type="entry name" value="INNER MEMBRANE PROTEIN YPHA-RELATED"/>
    <property type="match status" value="1"/>
</dbReference>
<dbReference type="InterPro" id="IPR051907">
    <property type="entry name" value="DoxX-like_oxidoreductase"/>
</dbReference>
<feature type="transmembrane region" description="Helical" evidence="7">
    <location>
        <begin position="52"/>
        <end position="69"/>
    </location>
</feature>
<evidence type="ECO:0000256" key="4">
    <source>
        <dbReference type="ARBA" id="ARBA00022692"/>
    </source>
</evidence>
<protein>
    <submittedName>
        <fullName evidence="8">DoxX family protein</fullName>
    </submittedName>
</protein>
<dbReference type="Pfam" id="PF07681">
    <property type="entry name" value="DoxX"/>
    <property type="match status" value="1"/>
</dbReference>
<keyword evidence="9" id="KW-1185">Reference proteome</keyword>
<accession>A0A934I6Q2</accession>
<dbReference type="AlphaFoldDB" id="A0A934I6Q2"/>
<evidence type="ECO:0000256" key="6">
    <source>
        <dbReference type="ARBA" id="ARBA00023136"/>
    </source>
</evidence>
<keyword evidence="4 7" id="KW-0812">Transmembrane</keyword>
<dbReference type="EMBL" id="JAEIOS010000015">
    <property type="protein sequence ID" value="MBI8990269.1"/>
    <property type="molecule type" value="Genomic_DNA"/>
</dbReference>
<comment type="subcellular location">
    <subcellularLocation>
        <location evidence="1">Cell membrane</location>
        <topology evidence="1">Multi-pass membrane protein</topology>
    </subcellularLocation>
</comment>
<evidence type="ECO:0000256" key="5">
    <source>
        <dbReference type="ARBA" id="ARBA00022989"/>
    </source>
</evidence>
<dbReference type="RefSeq" id="WP_198739281.1">
    <property type="nucleotide sequence ID" value="NZ_JAEIOS010000015.1"/>
</dbReference>
<proteinExistence type="inferred from homology"/>
<dbReference type="InterPro" id="IPR032808">
    <property type="entry name" value="DoxX"/>
</dbReference>
<evidence type="ECO:0000256" key="2">
    <source>
        <dbReference type="ARBA" id="ARBA00006679"/>
    </source>
</evidence>
<evidence type="ECO:0000313" key="9">
    <source>
        <dbReference type="Proteomes" id="UP000645966"/>
    </source>
</evidence>
<dbReference type="Proteomes" id="UP000645966">
    <property type="component" value="Unassembled WGS sequence"/>
</dbReference>
<dbReference type="PANTHER" id="PTHR33452">
    <property type="entry name" value="OXIDOREDUCTASE CATD-RELATED"/>
    <property type="match status" value="1"/>
</dbReference>
<name>A0A934I6Q2_9CORY</name>
<comment type="caution">
    <text evidence="8">The sequence shown here is derived from an EMBL/GenBank/DDBJ whole genome shotgun (WGS) entry which is preliminary data.</text>
</comment>
<feature type="transmembrane region" description="Helical" evidence="7">
    <location>
        <begin position="107"/>
        <end position="128"/>
    </location>
</feature>
<evidence type="ECO:0000256" key="1">
    <source>
        <dbReference type="ARBA" id="ARBA00004651"/>
    </source>
</evidence>
<reference evidence="8" key="1">
    <citation type="submission" date="2020-12" db="EMBL/GenBank/DDBJ databases">
        <title>Genome public.</title>
        <authorList>
            <person name="Sun Q."/>
        </authorList>
    </citation>
    <scope>NUCLEOTIDE SEQUENCE</scope>
    <source>
        <strain evidence="8">CCM 8863</strain>
    </source>
</reference>
<sequence length="144" mass="14653">MTRTPTDIGLLIIRLVFGGILTAHGFQKLFLMGPGQTGAAFANMSSLPAPEIMAWIAIIVELLGGLALIAGIATRIAAIAAAVVMAGAMVTVHLANGFFNTDGGIEYTLMLSAIGVALAVTGAGRYSLDAALGRTGRGTPADRI</sequence>
<dbReference type="GO" id="GO:0005886">
    <property type="term" value="C:plasma membrane"/>
    <property type="evidence" value="ECO:0007669"/>
    <property type="project" value="UniProtKB-SubCell"/>
</dbReference>